<dbReference type="GO" id="GO:0020037">
    <property type="term" value="F:heme binding"/>
    <property type="evidence" value="ECO:0007669"/>
    <property type="project" value="InterPro"/>
</dbReference>
<dbReference type="PANTHER" id="PTHR43653:SF1">
    <property type="entry name" value="CYTOCHROME C-TYPE BIOGENESIS PROTEIN CCMF"/>
    <property type="match status" value="1"/>
</dbReference>
<feature type="transmembrane region" description="Helical" evidence="3">
    <location>
        <begin position="90"/>
        <end position="110"/>
    </location>
</feature>
<feature type="domain" description="Cytochrome c assembly protein" evidence="4">
    <location>
        <begin position="83"/>
        <end position="288"/>
    </location>
</feature>
<keyword evidence="3" id="KW-1133">Transmembrane helix</keyword>
<dbReference type="GO" id="GO:0016020">
    <property type="term" value="C:membrane"/>
    <property type="evidence" value="ECO:0007669"/>
    <property type="project" value="InterPro"/>
</dbReference>
<dbReference type="InterPro" id="IPR032523">
    <property type="entry name" value="CcmF_C"/>
</dbReference>
<dbReference type="Pfam" id="PF16327">
    <property type="entry name" value="CcmF_C"/>
    <property type="match status" value="1"/>
</dbReference>
<feature type="transmembrane region" description="Helical" evidence="3">
    <location>
        <begin position="6"/>
        <end position="26"/>
    </location>
</feature>
<dbReference type="GO" id="GO:0015232">
    <property type="term" value="F:heme transmembrane transporter activity"/>
    <property type="evidence" value="ECO:0007669"/>
    <property type="project" value="InterPro"/>
</dbReference>
<keyword evidence="3" id="KW-0472">Membrane</keyword>
<dbReference type="GO" id="GO:0017004">
    <property type="term" value="P:cytochrome complex assembly"/>
    <property type="evidence" value="ECO:0007669"/>
    <property type="project" value="UniProtKB-KW"/>
</dbReference>
<feature type="transmembrane region" description="Helical" evidence="3">
    <location>
        <begin position="377"/>
        <end position="396"/>
    </location>
</feature>
<evidence type="ECO:0000313" key="6">
    <source>
        <dbReference type="EMBL" id="SPR07948.1"/>
    </source>
</evidence>
<feature type="transmembrane region" description="Helical" evidence="3">
    <location>
        <begin position="201"/>
        <end position="223"/>
    </location>
</feature>
<dbReference type="PRINTS" id="PR01410">
    <property type="entry name" value="CCBIOGENESIS"/>
</dbReference>
<dbReference type="STRING" id="357244.OTBS_1486"/>
<feature type="transmembrane region" description="Helical" evidence="3">
    <location>
        <begin position="408"/>
        <end position="426"/>
    </location>
</feature>
<dbReference type="Proteomes" id="UP000244943">
    <property type="component" value="Chromosome I"/>
</dbReference>
<evidence type="ECO:0000256" key="3">
    <source>
        <dbReference type="SAM" id="Phobius"/>
    </source>
</evidence>
<dbReference type="InterPro" id="IPR002541">
    <property type="entry name" value="Cyt_c_assembly"/>
</dbReference>
<name>A0A2U3R431_ORITS</name>
<reference evidence="7" key="1">
    <citation type="submission" date="2018-03" db="EMBL/GenBank/DDBJ databases">
        <authorList>
            <person name="Batty M. E."/>
            <person name="Batty M E."/>
        </authorList>
    </citation>
    <scope>NUCLEOTIDE SEQUENCE [LARGE SCALE GENOMIC DNA]</scope>
</reference>
<feature type="transmembrane region" description="Helical" evidence="3">
    <location>
        <begin position="432"/>
        <end position="451"/>
    </location>
</feature>
<accession>A0A2U3R431</accession>
<feature type="transmembrane region" description="Helical" evidence="3">
    <location>
        <begin position="589"/>
        <end position="610"/>
    </location>
</feature>
<dbReference type="EMBL" id="LS398552">
    <property type="protein sequence ID" value="SPR07948.1"/>
    <property type="molecule type" value="Genomic_DNA"/>
</dbReference>
<keyword evidence="3" id="KW-0812">Transmembrane</keyword>
<evidence type="ECO:0000259" key="4">
    <source>
        <dbReference type="Pfam" id="PF01578"/>
    </source>
</evidence>
<evidence type="ECO:0000256" key="2">
    <source>
        <dbReference type="ARBA" id="ARBA00022748"/>
    </source>
</evidence>
<evidence type="ECO:0000313" key="7">
    <source>
        <dbReference type="Proteomes" id="UP000244943"/>
    </source>
</evidence>
<protein>
    <submittedName>
        <fullName evidence="6">Cytochrome c biogenesis protein</fullName>
    </submittedName>
</protein>
<dbReference type="PANTHER" id="PTHR43653">
    <property type="entry name" value="CYTOCHROME C ASSEMBLY PROTEIN-RELATED"/>
    <property type="match status" value="1"/>
</dbReference>
<dbReference type="AlphaFoldDB" id="A0A2U3R431"/>
<comment type="similarity">
    <text evidence="1">Belongs to the CcmF/CycK/Ccl1/NrfE/CcsA family.</text>
</comment>
<proteinExistence type="inferred from homology"/>
<feature type="transmembrane region" description="Helical" evidence="3">
    <location>
        <begin position="463"/>
        <end position="484"/>
    </location>
</feature>
<feature type="transmembrane region" description="Helical" evidence="3">
    <location>
        <begin position="168"/>
        <end position="189"/>
    </location>
</feature>
<feature type="transmembrane region" description="Helical" evidence="3">
    <location>
        <begin position="340"/>
        <end position="365"/>
    </location>
</feature>
<dbReference type="Pfam" id="PF01578">
    <property type="entry name" value="Cytochrom_C_asm"/>
    <property type="match status" value="1"/>
</dbReference>
<organism evidence="6 7">
    <name type="scientific">Orientia tsutsugamushi</name>
    <name type="common">Rickettsia tsutsugamushi</name>
    <dbReference type="NCBI Taxonomy" id="784"/>
    <lineage>
        <taxon>Bacteria</taxon>
        <taxon>Pseudomonadati</taxon>
        <taxon>Pseudomonadota</taxon>
        <taxon>Alphaproteobacteria</taxon>
        <taxon>Rickettsiales</taxon>
        <taxon>Rickettsiaceae</taxon>
        <taxon>Rickettsieae</taxon>
        <taxon>Orientia</taxon>
    </lineage>
</organism>
<feature type="transmembrane region" description="Helical" evidence="3">
    <location>
        <begin position="117"/>
        <end position="137"/>
    </location>
</feature>
<sequence>MLASIGSYLLIIAMVLYSINLGYFFLCNNINLLKIIHIVASINVVLAFCMLVVSFVISDFTVQNVLLNSSVITPLIYKISGSWASHEGSMLLWSSFMSIVSVYSLVTCNFQFQCEKLIISCQSFILLGFISLVYFAFNPFIGKLPRHEIGLGLNPILQDVGLVVHPPVLFFAYACYLIPFVYNSVALLYNNQASVLIDKAVVFSKIGWLSLTVSIALGSWWAYRELGWGGYWFFDPVENISLMPWLSATIYHHSSLYTRSNNTLLRCSILFAIMTFLFCILGTFLVRSDILTSVHSFSLSGLRTYFVLIFLVILSLASLVLYTLRISKFSSDAKVNARELLILLGNILWLSALIVIFIAIFYPIFYKLIYGSKISIGYNYFVSTFIPIILPTALLAGSIYKIKQKSNYCSVVITISISAVIIYFSYRDLSIGSLAIVCSVYLIQESLYHLIKSSNCFTVKIPYKVLVVTISHLGFGILMLSISLNAKLQHDTDFIGKIGSTIHNNGLHITLRNTNYAKGANYFRQIAEFWIENDKQEIFILKPENRYYYVEDIIVPESDIYSTLLYDIYVVLSKVDDDVVYAKIYYRPFISTLWIGAALISIGMLLSIIVSTKKDTSYKNTNYAFNKL</sequence>
<feature type="transmembrane region" description="Helical" evidence="3">
    <location>
        <begin position="38"/>
        <end position="57"/>
    </location>
</feature>
<dbReference type="InterPro" id="IPR003567">
    <property type="entry name" value="Cyt_c_biogenesis"/>
</dbReference>
<keyword evidence="2" id="KW-0201">Cytochrome c-type biogenesis</keyword>
<feature type="transmembrane region" description="Helical" evidence="3">
    <location>
        <begin position="263"/>
        <end position="285"/>
    </location>
</feature>
<gene>
    <name evidence="6" type="ORF">UT76HP_01234</name>
</gene>
<evidence type="ECO:0000256" key="1">
    <source>
        <dbReference type="ARBA" id="ARBA00009186"/>
    </source>
</evidence>
<feature type="transmembrane region" description="Helical" evidence="3">
    <location>
        <begin position="305"/>
        <end position="324"/>
    </location>
</feature>
<evidence type="ECO:0000259" key="5">
    <source>
        <dbReference type="Pfam" id="PF16327"/>
    </source>
</evidence>
<feature type="transmembrane region" description="Helical" evidence="3">
    <location>
        <begin position="229"/>
        <end position="251"/>
    </location>
</feature>
<feature type="domain" description="Cytochrome c-type biogenesis protein CcmF C-terminal" evidence="5">
    <location>
        <begin position="308"/>
        <end position="608"/>
    </location>
</feature>